<dbReference type="AlphaFoldDB" id="A0A511ZF75"/>
<accession>A0A511ZF75</accession>
<gene>
    <name evidence="1" type="ORF">OSO01_08420</name>
</gene>
<keyword evidence="2" id="KW-1185">Reference proteome</keyword>
<dbReference type="InterPro" id="IPR022551">
    <property type="entry name" value="BrxC"/>
</dbReference>
<name>A0A511ZF75_9BACI</name>
<sequence length="114" mass="13523">MEQMNELTTLEQWNKIWERSMNMPIFVFKHSTSCLISARAFKQVKALPERGKVDCYLVKVIESREVSNQIAEDTSITHKSPQIFLIYKKKVLWNTSHWKITKSNMEKEVSRVFE</sequence>
<evidence type="ECO:0000313" key="2">
    <source>
        <dbReference type="Proteomes" id="UP000321558"/>
    </source>
</evidence>
<dbReference type="Gene3D" id="3.40.30.10">
    <property type="entry name" value="Glutaredoxin"/>
    <property type="match status" value="1"/>
</dbReference>
<dbReference type="EMBL" id="BJYM01000003">
    <property type="protein sequence ID" value="GEN86103.1"/>
    <property type="molecule type" value="Genomic_DNA"/>
</dbReference>
<reference evidence="1 2" key="1">
    <citation type="submission" date="2019-07" db="EMBL/GenBank/DDBJ databases">
        <title>Whole genome shotgun sequence of Oceanobacillus sojae NBRC 105379.</title>
        <authorList>
            <person name="Hosoyama A."/>
            <person name="Uohara A."/>
            <person name="Ohji S."/>
            <person name="Ichikawa N."/>
        </authorList>
    </citation>
    <scope>NUCLEOTIDE SEQUENCE [LARGE SCALE GENOMIC DNA]</scope>
    <source>
        <strain evidence="1 2">NBRC 105379</strain>
    </source>
</reference>
<protein>
    <recommendedName>
        <fullName evidence="3">General stress protein</fullName>
    </recommendedName>
</protein>
<proteinExistence type="predicted"/>
<dbReference type="OrthoDB" id="677051at2"/>
<evidence type="ECO:0000313" key="1">
    <source>
        <dbReference type="EMBL" id="GEN86103.1"/>
    </source>
</evidence>
<dbReference type="RefSeq" id="WP_147208998.1">
    <property type="nucleotide sequence ID" value="NZ_BJYM01000003.1"/>
</dbReference>
<dbReference type="NCBIfam" id="TIGR04019">
    <property type="entry name" value="B_thiol_YtxJ"/>
    <property type="match status" value="1"/>
</dbReference>
<dbReference type="Pfam" id="PF11009">
    <property type="entry name" value="BrxC"/>
    <property type="match status" value="1"/>
</dbReference>
<evidence type="ECO:0008006" key="3">
    <source>
        <dbReference type="Google" id="ProtNLM"/>
    </source>
</evidence>
<organism evidence="1 2">
    <name type="scientific">Oceanobacillus sojae</name>
    <dbReference type="NCBI Taxonomy" id="582851"/>
    <lineage>
        <taxon>Bacteria</taxon>
        <taxon>Bacillati</taxon>
        <taxon>Bacillota</taxon>
        <taxon>Bacilli</taxon>
        <taxon>Bacillales</taxon>
        <taxon>Bacillaceae</taxon>
        <taxon>Oceanobacillus</taxon>
    </lineage>
</organism>
<comment type="caution">
    <text evidence="1">The sequence shown here is derived from an EMBL/GenBank/DDBJ whole genome shotgun (WGS) entry which is preliminary data.</text>
</comment>
<dbReference type="Proteomes" id="UP000321558">
    <property type="component" value="Unassembled WGS sequence"/>
</dbReference>